<keyword evidence="2" id="KW-0732">Signal</keyword>
<feature type="signal peptide" evidence="2">
    <location>
        <begin position="1"/>
        <end position="20"/>
    </location>
</feature>
<name>A0ABT1KVA0_9ACTN</name>
<feature type="transmembrane region" description="Helical" evidence="1">
    <location>
        <begin position="260"/>
        <end position="282"/>
    </location>
</feature>
<organism evidence="4 5">
    <name type="scientific">Nocardioides pinisoli</name>
    <dbReference type="NCBI Taxonomy" id="2950279"/>
    <lineage>
        <taxon>Bacteria</taxon>
        <taxon>Bacillati</taxon>
        <taxon>Actinomycetota</taxon>
        <taxon>Actinomycetes</taxon>
        <taxon>Propionibacteriales</taxon>
        <taxon>Nocardioidaceae</taxon>
        <taxon>Nocardioides</taxon>
    </lineage>
</organism>
<keyword evidence="1" id="KW-0812">Transmembrane</keyword>
<keyword evidence="5" id="KW-1185">Reference proteome</keyword>
<dbReference type="InterPro" id="IPR025510">
    <property type="entry name" value="DUF4397"/>
</dbReference>
<evidence type="ECO:0000256" key="2">
    <source>
        <dbReference type="SAM" id="SignalP"/>
    </source>
</evidence>
<sequence length="293" mass="29189">MRRLVAVLAATCLPLVVGTAAGTAAGAEAPAPPPARVSVVQAVPGASVDVSVDGRRVAGGAGVGDVLGPFELRPGSHEISFRGEGVKVDSTLDVATGDISDVVLHLPADVGGDPVVHSYAAPTGPIGPGKARVLLAHTATVAPADVEVDGQTVFTNIANGEFADADVPEGSIEVALLPSGADGADPILGPLDVALEARTLSMIYAYGNPRDRSMNVIAHTVDLAADGSVRPSRIDTGSAGLADGPVTTFPGDTPSANRDLPLAVTALGLVLLGVVAAAGTGLRRRQPLEPPTG</sequence>
<dbReference type="Pfam" id="PF14344">
    <property type="entry name" value="DUF4397"/>
    <property type="match status" value="1"/>
</dbReference>
<dbReference type="RefSeq" id="WP_254180411.1">
    <property type="nucleotide sequence ID" value="NZ_JANARS010000002.1"/>
</dbReference>
<dbReference type="EMBL" id="JANARS010000002">
    <property type="protein sequence ID" value="MCP3421181.1"/>
    <property type="molecule type" value="Genomic_DNA"/>
</dbReference>
<feature type="domain" description="DUF4397" evidence="3">
    <location>
        <begin position="35"/>
        <end position="144"/>
    </location>
</feature>
<evidence type="ECO:0000256" key="1">
    <source>
        <dbReference type="SAM" id="Phobius"/>
    </source>
</evidence>
<keyword evidence="1" id="KW-0472">Membrane</keyword>
<comment type="caution">
    <text evidence="4">The sequence shown here is derived from an EMBL/GenBank/DDBJ whole genome shotgun (WGS) entry which is preliminary data.</text>
</comment>
<dbReference type="Proteomes" id="UP001204524">
    <property type="component" value="Unassembled WGS sequence"/>
</dbReference>
<reference evidence="4 5" key="1">
    <citation type="submission" date="2022-06" db="EMBL/GenBank/DDBJ databases">
        <authorList>
            <person name="So Y."/>
        </authorList>
    </citation>
    <scope>NUCLEOTIDE SEQUENCE [LARGE SCALE GENOMIC DNA]</scope>
    <source>
        <strain evidence="4 5">STR3</strain>
    </source>
</reference>
<feature type="chain" id="PRO_5047332572" evidence="2">
    <location>
        <begin position="21"/>
        <end position="293"/>
    </location>
</feature>
<proteinExistence type="predicted"/>
<evidence type="ECO:0000313" key="4">
    <source>
        <dbReference type="EMBL" id="MCP3421181.1"/>
    </source>
</evidence>
<gene>
    <name evidence="4" type="ORF">NCI01_05175</name>
</gene>
<evidence type="ECO:0000259" key="3">
    <source>
        <dbReference type="Pfam" id="PF14344"/>
    </source>
</evidence>
<evidence type="ECO:0000313" key="5">
    <source>
        <dbReference type="Proteomes" id="UP001204524"/>
    </source>
</evidence>
<accession>A0ABT1KVA0</accession>
<protein>
    <submittedName>
        <fullName evidence="4">DUF4397 domain-containing protein</fullName>
    </submittedName>
</protein>
<keyword evidence="1" id="KW-1133">Transmembrane helix</keyword>